<evidence type="ECO:0000256" key="6">
    <source>
        <dbReference type="SAM" id="Coils"/>
    </source>
</evidence>
<dbReference type="PRINTS" id="PR00625">
    <property type="entry name" value="JDOMAIN"/>
</dbReference>
<dbReference type="PANTHER" id="PTHR44313:SF1">
    <property type="entry name" value="DNAJ HOMOLOG SUBFAMILY C MEMBER 17"/>
    <property type="match status" value="1"/>
</dbReference>
<name>A0ABR2KVE7_9EUKA</name>
<evidence type="ECO:0000259" key="7">
    <source>
        <dbReference type="PROSITE" id="PS50076"/>
    </source>
</evidence>
<comment type="caution">
    <text evidence="8">The sequence shown here is derived from an EMBL/GenBank/DDBJ whole genome shotgun (WGS) entry which is preliminary data.</text>
</comment>
<evidence type="ECO:0000256" key="3">
    <source>
        <dbReference type="ARBA" id="ARBA00022490"/>
    </source>
</evidence>
<feature type="coiled-coil region" evidence="6">
    <location>
        <begin position="58"/>
        <end position="88"/>
    </location>
</feature>
<evidence type="ECO:0000256" key="2">
    <source>
        <dbReference type="ARBA" id="ARBA00004496"/>
    </source>
</evidence>
<evidence type="ECO:0000313" key="8">
    <source>
        <dbReference type="EMBL" id="KAK8894751.1"/>
    </source>
</evidence>
<dbReference type="InterPro" id="IPR052094">
    <property type="entry name" value="Pre-mRNA-splicing_ERAD"/>
</dbReference>
<protein>
    <recommendedName>
        <fullName evidence="7">J domain-containing protein</fullName>
    </recommendedName>
</protein>
<dbReference type="Pfam" id="PF00226">
    <property type="entry name" value="DnaJ"/>
    <property type="match status" value="1"/>
</dbReference>
<gene>
    <name evidence="8" type="ORF">M9Y10_023188</name>
</gene>
<dbReference type="CDD" id="cd06257">
    <property type="entry name" value="DnaJ"/>
    <property type="match status" value="1"/>
</dbReference>
<dbReference type="Gene3D" id="1.10.287.110">
    <property type="entry name" value="DnaJ domain"/>
    <property type="match status" value="1"/>
</dbReference>
<keyword evidence="6" id="KW-0175">Coiled coil</keyword>
<sequence>MSTLYDFLGVTKTATPQEIRKAYHKAAMKYHPDKQENPSEATTNMFLKIVDAFTVLSNQNLRAEYDKELELKEATEELQNEISRTRQDLIDELNLKEAEAARGDPLQPYRDDLKAALKKMAPKSESKTFEEYERIIISSLLRST</sequence>
<accession>A0ABR2KVE7</accession>
<feature type="domain" description="J" evidence="7">
    <location>
        <begin position="3"/>
        <end position="69"/>
    </location>
</feature>
<evidence type="ECO:0000256" key="5">
    <source>
        <dbReference type="ARBA" id="ARBA00023242"/>
    </source>
</evidence>
<keyword evidence="9" id="KW-1185">Reference proteome</keyword>
<dbReference type="InterPro" id="IPR036869">
    <property type="entry name" value="J_dom_sf"/>
</dbReference>
<evidence type="ECO:0000256" key="4">
    <source>
        <dbReference type="ARBA" id="ARBA00023186"/>
    </source>
</evidence>
<dbReference type="SUPFAM" id="SSF46565">
    <property type="entry name" value="Chaperone J-domain"/>
    <property type="match status" value="1"/>
</dbReference>
<comment type="subcellular location">
    <subcellularLocation>
        <location evidence="2">Cytoplasm</location>
    </subcellularLocation>
    <subcellularLocation>
        <location evidence="1">Nucleus</location>
    </subcellularLocation>
</comment>
<dbReference type="PROSITE" id="PS50076">
    <property type="entry name" value="DNAJ_2"/>
    <property type="match status" value="1"/>
</dbReference>
<evidence type="ECO:0000256" key="1">
    <source>
        <dbReference type="ARBA" id="ARBA00004123"/>
    </source>
</evidence>
<keyword evidence="5" id="KW-0539">Nucleus</keyword>
<dbReference type="InterPro" id="IPR001623">
    <property type="entry name" value="DnaJ_domain"/>
</dbReference>
<reference evidence="8 9" key="1">
    <citation type="submission" date="2024-04" db="EMBL/GenBank/DDBJ databases">
        <title>Tritrichomonas musculus Genome.</title>
        <authorList>
            <person name="Alves-Ferreira E."/>
            <person name="Grigg M."/>
            <person name="Lorenzi H."/>
            <person name="Galac M."/>
        </authorList>
    </citation>
    <scope>NUCLEOTIDE SEQUENCE [LARGE SCALE GENOMIC DNA]</scope>
    <source>
        <strain evidence="8 9">EAF2021</strain>
    </source>
</reference>
<evidence type="ECO:0000313" key="9">
    <source>
        <dbReference type="Proteomes" id="UP001470230"/>
    </source>
</evidence>
<proteinExistence type="predicted"/>
<organism evidence="8 9">
    <name type="scientific">Tritrichomonas musculus</name>
    <dbReference type="NCBI Taxonomy" id="1915356"/>
    <lineage>
        <taxon>Eukaryota</taxon>
        <taxon>Metamonada</taxon>
        <taxon>Parabasalia</taxon>
        <taxon>Tritrichomonadida</taxon>
        <taxon>Tritrichomonadidae</taxon>
        <taxon>Tritrichomonas</taxon>
    </lineage>
</organism>
<dbReference type="EMBL" id="JAPFFF010000003">
    <property type="protein sequence ID" value="KAK8894751.1"/>
    <property type="molecule type" value="Genomic_DNA"/>
</dbReference>
<dbReference type="PANTHER" id="PTHR44313">
    <property type="entry name" value="DNAJ HOMOLOG SUBFAMILY C MEMBER 17"/>
    <property type="match status" value="1"/>
</dbReference>
<dbReference type="Proteomes" id="UP001470230">
    <property type="component" value="Unassembled WGS sequence"/>
</dbReference>
<dbReference type="SMART" id="SM00271">
    <property type="entry name" value="DnaJ"/>
    <property type="match status" value="1"/>
</dbReference>
<keyword evidence="4" id="KW-0143">Chaperone</keyword>
<keyword evidence="3" id="KW-0963">Cytoplasm</keyword>